<dbReference type="Pfam" id="PF01497">
    <property type="entry name" value="Peripla_BP_2"/>
    <property type="match status" value="1"/>
</dbReference>
<dbReference type="Gene3D" id="3.40.50.1980">
    <property type="entry name" value="Nitrogenase molybdenum iron protein domain"/>
    <property type="match status" value="2"/>
</dbReference>
<sequence length="387" mass="41961">MVTLIHHRQIDCVPLHQATQFARLVAACAVSLLLAVLLTGMARAEPVTVTDIMGRQVALDAPAKRIILGAGRHLPVLGLIHSDPASLLVGWRDDFRRDVATFEAWSSKFPRLADLPVVGGPAGSGLDVETVVALEPDLVILSLYDAEALDSARSIEMLERLGIPVLVLDFFSQPLKNSRPSLRMLGQVLGTSEKAEAFIAFYDRHMKAIADGFAVAPFERPSVFMHVHAGGTPCCASPGHGIFNDMIELAGGRNLALDYIPGLYGDVSVEQLLVADPQIYIATGGAYQAARGGLVLGPGIPEDDARASFEGLLREGPLAQLTTIREGRAQALWQMFNDTPVHLVMIERLAKLFHPDRFPDLDPQATLDQINRDFLAVPMTGTLWLDQ</sequence>
<evidence type="ECO:0000313" key="3">
    <source>
        <dbReference type="Proteomes" id="UP000630142"/>
    </source>
</evidence>
<dbReference type="EMBL" id="BMZQ01000008">
    <property type="protein sequence ID" value="GHD24612.1"/>
    <property type="molecule type" value="Genomic_DNA"/>
</dbReference>
<dbReference type="PROSITE" id="PS50983">
    <property type="entry name" value="FE_B12_PBP"/>
    <property type="match status" value="1"/>
</dbReference>
<keyword evidence="3" id="KW-1185">Reference proteome</keyword>
<accession>A0A8J3GMH5</accession>
<protein>
    <submittedName>
        <fullName evidence="2">Ferrichrome ABC transporter substrate-binding protein</fullName>
    </submittedName>
</protein>
<dbReference type="InterPro" id="IPR050902">
    <property type="entry name" value="ABC_Transporter_SBP"/>
</dbReference>
<dbReference type="RefSeq" id="WP_385966373.1">
    <property type="nucleotide sequence ID" value="NZ_JBHRUN010000015.1"/>
</dbReference>
<dbReference type="Proteomes" id="UP000630142">
    <property type="component" value="Unassembled WGS sequence"/>
</dbReference>
<evidence type="ECO:0000313" key="2">
    <source>
        <dbReference type="EMBL" id="GHD24612.1"/>
    </source>
</evidence>
<evidence type="ECO:0000259" key="1">
    <source>
        <dbReference type="PROSITE" id="PS50983"/>
    </source>
</evidence>
<reference evidence="2" key="1">
    <citation type="journal article" date="2014" name="Int. J. Syst. Evol. Microbiol.">
        <title>Complete genome sequence of Corynebacterium casei LMG S-19264T (=DSM 44701T), isolated from a smear-ripened cheese.</title>
        <authorList>
            <consortium name="US DOE Joint Genome Institute (JGI-PGF)"/>
            <person name="Walter F."/>
            <person name="Albersmeier A."/>
            <person name="Kalinowski J."/>
            <person name="Ruckert C."/>
        </authorList>
    </citation>
    <scope>NUCLEOTIDE SEQUENCE</scope>
    <source>
        <strain evidence="2">KCTC 42249</strain>
    </source>
</reference>
<feature type="domain" description="Fe/B12 periplasmic-binding" evidence="1">
    <location>
        <begin position="55"/>
        <end position="357"/>
    </location>
</feature>
<dbReference type="PANTHER" id="PTHR30535">
    <property type="entry name" value="VITAMIN B12-BINDING PROTEIN"/>
    <property type="match status" value="1"/>
</dbReference>
<organism evidence="2 3">
    <name type="scientific">Tianweitania populi</name>
    <dbReference type="NCBI Taxonomy" id="1607949"/>
    <lineage>
        <taxon>Bacteria</taxon>
        <taxon>Pseudomonadati</taxon>
        <taxon>Pseudomonadota</taxon>
        <taxon>Alphaproteobacteria</taxon>
        <taxon>Hyphomicrobiales</taxon>
        <taxon>Phyllobacteriaceae</taxon>
        <taxon>Tianweitania</taxon>
    </lineage>
</organism>
<dbReference type="SUPFAM" id="SSF53807">
    <property type="entry name" value="Helical backbone' metal receptor"/>
    <property type="match status" value="1"/>
</dbReference>
<dbReference type="AlphaFoldDB" id="A0A8J3GMH5"/>
<dbReference type="InterPro" id="IPR002491">
    <property type="entry name" value="ABC_transptr_periplasmic_BD"/>
</dbReference>
<comment type="caution">
    <text evidence="2">The sequence shown here is derived from an EMBL/GenBank/DDBJ whole genome shotgun (WGS) entry which is preliminary data.</text>
</comment>
<reference evidence="2" key="2">
    <citation type="submission" date="2020-09" db="EMBL/GenBank/DDBJ databases">
        <authorList>
            <person name="Sun Q."/>
            <person name="Kim S."/>
        </authorList>
    </citation>
    <scope>NUCLEOTIDE SEQUENCE</scope>
    <source>
        <strain evidence="2">KCTC 42249</strain>
    </source>
</reference>
<gene>
    <name evidence="2" type="primary">fhuP</name>
    <name evidence="2" type="ORF">GCM10016234_40880</name>
</gene>
<name>A0A8J3GMH5_9HYPH</name>
<dbReference type="PANTHER" id="PTHR30535:SF34">
    <property type="entry name" value="MOLYBDATE-BINDING PROTEIN MOLA"/>
    <property type="match status" value="1"/>
</dbReference>
<proteinExistence type="predicted"/>